<evidence type="ECO:0000313" key="2">
    <source>
        <dbReference type="Proteomes" id="UP000023152"/>
    </source>
</evidence>
<protein>
    <submittedName>
        <fullName evidence="1">Uncharacterized protein</fullName>
    </submittedName>
</protein>
<sequence>MYKLQSKTTKLFVMIQCNCSNSEDAKIENYKQIALNNQHWRSLEQEVSYPQNANDNVIDRDLYDEDKGFIFIIMVNPESEQDCGYILNPFGCGSTHNKTNLQKKKNIFFF</sequence>
<evidence type="ECO:0000313" key="1">
    <source>
        <dbReference type="EMBL" id="ETO12869.1"/>
    </source>
</evidence>
<comment type="caution">
    <text evidence="1">The sequence shown here is derived from an EMBL/GenBank/DDBJ whole genome shotgun (WGS) entry which is preliminary data.</text>
</comment>
<gene>
    <name evidence="1" type="ORF">RFI_24507</name>
</gene>
<dbReference type="AlphaFoldDB" id="X6MG78"/>
<dbReference type="EMBL" id="ASPP01021007">
    <property type="protein sequence ID" value="ETO12869.1"/>
    <property type="molecule type" value="Genomic_DNA"/>
</dbReference>
<accession>X6MG78</accession>
<proteinExistence type="predicted"/>
<name>X6MG78_RETFI</name>
<organism evidence="1 2">
    <name type="scientific">Reticulomyxa filosa</name>
    <dbReference type="NCBI Taxonomy" id="46433"/>
    <lineage>
        <taxon>Eukaryota</taxon>
        <taxon>Sar</taxon>
        <taxon>Rhizaria</taxon>
        <taxon>Retaria</taxon>
        <taxon>Foraminifera</taxon>
        <taxon>Monothalamids</taxon>
        <taxon>Reticulomyxidae</taxon>
        <taxon>Reticulomyxa</taxon>
    </lineage>
</organism>
<reference evidence="1 2" key="1">
    <citation type="journal article" date="2013" name="Curr. Biol.">
        <title>The Genome of the Foraminiferan Reticulomyxa filosa.</title>
        <authorList>
            <person name="Glockner G."/>
            <person name="Hulsmann N."/>
            <person name="Schleicher M."/>
            <person name="Noegel A.A."/>
            <person name="Eichinger L."/>
            <person name="Gallinger C."/>
            <person name="Pawlowski J."/>
            <person name="Sierra R."/>
            <person name="Euteneuer U."/>
            <person name="Pillet L."/>
            <person name="Moustafa A."/>
            <person name="Platzer M."/>
            <person name="Groth M."/>
            <person name="Szafranski K."/>
            <person name="Schliwa M."/>
        </authorList>
    </citation>
    <scope>NUCLEOTIDE SEQUENCE [LARGE SCALE GENOMIC DNA]</scope>
</reference>
<dbReference type="Proteomes" id="UP000023152">
    <property type="component" value="Unassembled WGS sequence"/>
</dbReference>
<keyword evidence="2" id="KW-1185">Reference proteome</keyword>